<comment type="caution">
    <text evidence="1">The sequence shown here is derived from an EMBL/GenBank/DDBJ whole genome shotgun (WGS) entry which is preliminary data.</text>
</comment>
<evidence type="ECO:0000313" key="2">
    <source>
        <dbReference type="Proteomes" id="UP000478052"/>
    </source>
</evidence>
<sequence>MLRFLTSVAFPNPVHVEFSKRFIPERGVDDRIERLKRGRYAILTKCLYEKHFMESENVPASLLNNLRTGRKCMNQFYVGFGFAKWSPYTKPANLVIQRIFESGLIDYWLSRVTEVRMSPATFEQVYEIKPRRGGDPSPLSYKQFKVVMVVWMIGCALSTAVFAVERRYGRGGADRSHKIDVLFVGTYPQQMWPELTIVHGKPRHSQSQGSERKKAKENLEKQAKRMKDLSNTKFVVANIGFTVRIKILDVDRGRADPSSIIAVVLKLTDDGFYQLGCNAGVLIHLYYRSQFTVCSENLLAVEAVPNESVTLRSAATGHWELVRVLVSKNVTQSDVFVEKMRYCATPNVISVRSKIKLFQ</sequence>
<dbReference type="OrthoDB" id="8182981at2759"/>
<reference evidence="1 2" key="1">
    <citation type="submission" date="2019-08" db="EMBL/GenBank/DDBJ databases">
        <title>Whole genome of Aphis craccivora.</title>
        <authorList>
            <person name="Voronova N.V."/>
            <person name="Shulinski R.S."/>
            <person name="Bandarenka Y.V."/>
            <person name="Zhorov D.G."/>
            <person name="Warner D."/>
        </authorList>
    </citation>
    <scope>NUCLEOTIDE SEQUENCE [LARGE SCALE GENOMIC DNA]</scope>
    <source>
        <strain evidence="1">180601</strain>
        <tissue evidence="1">Whole Body</tissue>
    </source>
</reference>
<evidence type="ECO:0000313" key="1">
    <source>
        <dbReference type="EMBL" id="KAF0749626.1"/>
    </source>
</evidence>
<name>A0A6G0Y5W4_APHCR</name>
<keyword evidence="2" id="KW-1185">Reference proteome</keyword>
<dbReference type="EMBL" id="VUJU01006027">
    <property type="protein sequence ID" value="KAF0749626.1"/>
    <property type="molecule type" value="Genomic_DNA"/>
</dbReference>
<proteinExistence type="predicted"/>
<organism evidence="1 2">
    <name type="scientific">Aphis craccivora</name>
    <name type="common">Cowpea aphid</name>
    <dbReference type="NCBI Taxonomy" id="307492"/>
    <lineage>
        <taxon>Eukaryota</taxon>
        <taxon>Metazoa</taxon>
        <taxon>Ecdysozoa</taxon>
        <taxon>Arthropoda</taxon>
        <taxon>Hexapoda</taxon>
        <taxon>Insecta</taxon>
        <taxon>Pterygota</taxon>
        <taxon>Neoptera</taxon>
        <taxon>Paraneoptera</taxon>
        <taxon>Hemiptera</taxon>
        <taxon>Sternorrhyncha</taxon>
        <taxon>Aphidomorpha</taxon>
        <taxon>Aphidoidea</taxon>
        <taxon>Aphididae</taxon>
        <taxon>Aphidini</taxon>
        <taxon>Aphis</taxon>
        <taxon>Aphis</taxon>
    </lineage>
</organism>
<dbReference type="AlphaFoldDB" id="A0A6G0Y5W4"/>
<accession>A0A6G0Y5W4</accession>
<dbReference type="SUPFAM" id="SSF53850">
    <property type="entry name" value="Periplasmic binding protein-like II"/>
    <property type="match status" value="1"/>
</dbReference>
<gene>
    <name evidence="1" type="ORF">FWK35_00024399</name>
</gene>
<dbReference type="Proteomes" id="UP000478052">
    <property type="component" value="Unassembled WGS sequence"/>
</dbReference>
<protein>
    <submittedName>
        <fullName evidence="1">Uncharacterized protein</fullName>
    </submittedName>
</protein>